<gene>
    <name evidence="2" type="ORF">CVU82_02695</name>
</gene>
<sequence length="169" mass="19767">MKKYLFVFFPIFASFFFLSCSNQGGGENIVEQKYEELMNDMVEGPEDLPIQIIVSEIDFKKSVDFIEKKGFVVPQGEECSDYQYTFFDKAGNRYALMTIRRDDDGKASLNGVVNQISVWAYRDGIKDQEHFFGFCINKNEINSFGERIPDEDVEIIEEAWREFLKEVWK</sequence>
<evidence type="ECO:0000313" key="3">
    <source>
        <dbReference type="Proteomes" id="UP000233517"/>
    </source>
</evidence>
<reference evidence="2 3" key="1">
    <citation type="journal article" date="2017" name="ISME J.">
        <title>Potential for microbial H2 and metal transformations associated with novel bacteria and archaea in deep terrestrial subsurface sediments.</title>
        <authorList>
            <person name="Hernsdorf A.W."/>
            <person name="Amano Y."/>
            <person name="Miyakawa K."/>
            <person name="Ise K."/>
            <person name="Suzuki Y."/>
            <person name="Anantharaman K."/>
            <person name="Probst A."/>
            <person name="Burstein D."/>
            <person name="Thomas B.C."/>
            <person name="Banfield J.F."/>
        </authorList>
    </citation>
    <scope>NUCLEOTIDE SEQUENCE [LARGE SCALE GENOMIC DNA]</scope>
    <source>
        <strain evidence="2">HGW-Falkowbacteria-1</strain>
    </source>
</reference>
<organism evidence="2 3">
    <name type="scientific">Candidatus Falkowbacteria bacterium HGW-Falkowbacteria-1</name>
    <dbReference type="NCBI Taxonomy" id="2013768"/>
    <lineage>
        <taxon>Bacteria</taxon>
        <taxon>Candidatus Falkowiibacteriota</taxon>
    </lineage>
</organism>
<feature type="signal peptide" evidence="1">
    <location>
        <begin position="1"/>
        <end position="19"/>
    </location>
</feature>
<evidence type="ECO:0000313" key="2">
    <source>
        <dbReference type="EMBL" id="PKM91480.1"/>
    </source>
</evidence>
<evidence type="ECO:0000256" key="1">
    <source>
        <dbReference type="SAM" id="SignalP"/>
    </source>
</evidence>
<comment type="caution">
    <text evidence="2">The sequence shown here is derived from an EMBL/GenBank/DDBJ whole genome shotgun (WGS) entry which is preliminary data.</text>
</comment>
<name>A0A2N2E9R7_9BACT</name>
<dbReference type="Proteomes" id="UP000233517">
    <property type="component" value="Unassembled WGS sequence"/>
</dbReference>
<proteinExistence type="predicted"/>
<dbReference type="EMBL" id="PHAI01000002">
    <property type="protein sequence ID" value="PKM91480.1"/>
    <property type="molecule type" value="Genomic_DNA"/>
</dbReference>
<protein>
    <submittedName>
        <fullName evidence="2">Uncharacterized protein</fullName>
    </submittedName>
</protein>
<keyword evidence="1" id="KW-0732">Signal</keyword>
<dbReference type="PROSITE" id="PS51257">
    <property type="entry name" value="PROKAR_LIPOPROTEIN"/>
    <property type="match status" value="1"/>
</dbReference>
<feature type="chain" id="PRO_5014832962" evidence="1">
    <location>
        <begin position="20"/>
        <end position="169"/>
    </location>
</feature>
<accession>A0A2N2E9R7</accession>
<dbReference type="AlphaFoldDB" id="A0A2N2E9R7"/>